<dbReference type="EMBL" id="LR796901">
    <property type="protein sequence ID" value="CAB4173432.1"/>
    <property type="molecule type" value="Genomic_DNA"/>
</dbReference>
<proteinExistence type="predicted"/>
<evidence type="ECO:0000313" key="2">
    <source>
        <dbReference type="EMBL" id="CAB4183828.1"/>
    </source>
</evidence>
<reference evidence="1" key="1">
    <citation type="submission" date="2020-05" db="EMBL/GenBank/DDBJ databases">
        <authorList>
            <person name="Chiriac C."/>
            <person name="Salcher M."/>
            <person name="Ghai R."/>
            <person name="Kavagutti S V."/>
        </authorList>
    </citation>
    <scope>NUCLEOTIDE SEQUENCE</scope>
</reference>
<accession>A0A6J5PQH0</accession>
<dbReference type="EMBL" id="LR797330">
    <property type="protein sequence ID" value="CAB4203276.1"/>
    <property type="molecule type" value="Genomic_DNA"/>
</dbReference>
<organism evidence="1">
    <name type="scientific">uncultured Caudovirales phage</name>
    <dbReference type="NCBI Taxonomy" id="2100421"/>
    <lineage>
        <taxon>Viruses</taxon>
        <taxon>Duplodnaviria</taxon>
        <taxon>Heunggongvirae</taxon>
        <taxon>Uroviricota</taxon>
        <taxon>Caudoviricetes</taxon>
        <taxon>Peduoviridae</taxon>
        <taxon>Maltschvirus</taxon>
        <taxon>Maltschvirus maltsch</taxon>
    </lineage>
</organism>
<gene>
    <name evidence="2" type="ORF">UFOVP1111_9</name>
    <name evidence="3" type="ORF">UFOVP1380_14</name>
    <name evidence="1" type="ORF">UFOVP943_14</name>
</gene>
<sequence length="143" mass="16521">MNDPIEGRAYDVRSEDILAINYIKTQIQSLDHERRNEYATLLIDAQSAKRNINLSANKSHRRYEIARGILLLMQDGQFDRDLVKGICSHITKQEYLKAGEALGHLNAQQAEQFAQICYGITADQVRIQYIPEQNTFRVQEVRQ</sequence>
<dbReference type="EMBL" id="LR797058">
    <property type="protein sequence ID" value="CAB4183828.1"/>
    <property type="molecule type" value="Genomic_DNA"/>
</dbReference>
<evidence type="ECO:0000313" key="1">
    <source>
        <dbReference type="EMBL" id="CAB4173432.1"/>
    </source>
</evidence>
<protein>
    <submittedName>
        <fullName evidence="1">Uncharacterized protein</fullName>
    </submittedName>
</protein>
<name>A0A6J5PQH0_9CAUD</name>
<evidence type="ECO:0000313" key="3">
    <source>
        <dbReference type="EMBL" id="CAB4203276.1"/>
    </source>
</evidence>